<dbReference type="GO" id="GO:0010181">
    <property type="term" value="F:FMN binding"/>
    <property type="evidence" value="ECO:0007669"/>
    <property type="project" value="TreeGrafter"/>
</dbReference>
<comment type="similarity">
    <text evidence="2 11 12">Belongs to the chorismate synthase family.</text>
</comment>
<comment type="cofactor">
    <cofactor evidence="11 12">
        <name>FMNH2</name>
        <dbReference type="ChEBI" id="CHEBI:57618"/>
    </cofactor>
    <text evidence="11 12">Reduced FMN (FMNH(2)).</text>
</comment>
<evidence type="ECO:0000256" key="6">
    <source>
        <dbReference type="ARBA" id="ARBA00022643"/>
    </source>
</evidence>
<dbReference type="PROSITE" id="PS00788">
    <property type="entry name" value="CHORISMATE_SYNTHASE_2"/>
    <property type="match status" value="1"/>
</dbReference>
<dbReference type="SUPFAM" id="SSF103263">
    <property type="entry name" value="Chorismate synthase, AroC"/>
    <property type="match status" value="1"/>
</dbReference>
<keyword evidence="6 11" id="KW-0288">FMN</keyword>
<dbReference type="Proteomes" id="UP000017090">
    <property type="component" value="Unassembled WGS sequence"/>
</dbReference>
<comment type="catalytic activity">
    <reaction evidence="11 12">
        <text>5-O-(1-carboxyvinyl)-3-phosphoshikimate = chorismate + phosphate</text>
        <dbReference type="Rhea" id="RHEA:21020"/>
        <dbReference type="ChEBI" id="CHEBI:29748"/>
        <dbReference type="ChEBI" id="CHEBI:43474"/>
        <dbReference type="ChEBI" id="CHEBI:57701"/>
        <dbReference type="EC" id="4.2.3.5"/>
    </reaction>
</comment>
<dbReference type="Gene3D" id="3.60.150.10">
    <property type="entry name" value="Chorismate synthase AroC"/>
    <property type="match status" value="1"/>
</dbReference>
<name>U7UFA0_9FIRM</name>
<dbReference type="GO" id="GO:0004107">
    <property type="term" value="F:chorismate synthase activity"/>
    <property type="evidence" value="ECO:0007669"/>
    <property type="project" value="UniProtKB-UniRule"/>
</dbReference>
<dbReference type="AlphaFoldDB" id="U7UFA0"/>
<dbReference type="InterPro" id="IPR020541">
    <property type="entry name" value="Chorismate_synthase_CS"/>
</dbReference>
<keyword evidence="4 11" id="KW-0028">Amino-acid biosynthesis</keyword>
<reference evidence="13 14" key="1">
    <citation type="submission" date="2013-09" db="EMBL/GenBank/DDBJ databases">
        <authorList>
            <person name="Durkin A.S."/>
            <person name="Haft D.R."/>
            <person name="McCorrison J."/>
            <person name="Torralba M."/>
            <person name="Gillis M."/>
            <person name="Haft D.H."/>
            <person name="Methe B."/>
            <person name="Sutton G."/>
            <person name="Nelson K.E."/>
        </authorList>
    </citation>
    <scope>NUCLEOTIDE SEQUENCE [LARGE SCALE GENOMIC DNA]</scope>
    <source>
        <strain evidence="13 14">BV3C16-1</strain>
    </source>
</reference>
<dbReference type="EC" id="4.2.3.5" evidence="3 11"/>
<dbReference type="GO" id="GO:0008652">
    <property type="term" value="P:amino acid biosynthetic process"/>
    <property type="evidence" value="ECO:0007669"/>
    <property type="project" value="UniProtKB-KW"/>
</dbReference>
<dbReference type="PROSITE" id="PS00787">
    <property type="entry name" value="CHORISMATE_SYNTHASE_1"/>
    <property type="match status" value="1"/>
</dbReference>
<keyword evidence="8 11" id="KW-0521">NADP</keyword>
<dbReference type="NCBIfam" id="TIGR00033">
    <property type="entry name" value="aroC"/>
    <property type="match status" value="1"/>
</dbReference>
<dbReference type="CDD" id="cd07304">
    <property type="entry name" value="Chorismate_synthase"/>
    <property type="match status" value="1"/>
</dbReference>
<sequence>MSNTWGETASLTIFGESHGPCIGAVLDGIPAGVSLDWQAVSQEMRRRAPGRNELSTQRREHDVFSVESGFFNGFTTGTPLCVRIANEDQRAEDYARLQHIMRPGHADYSGSVRYGGYNDYRGGGHFSGRLTAPLVFAGAVAKQILALDGIAIGAHILQLGNICDRRFCSLGKDKALFGRLSQNALAVLDPTKEEAMEKAILQAKRDGDSVGGIVECMITGLPAGMGDPFFDSVESKLSHMIFAIPAVKGVSFGDGFALAAMTGLEGNDSFYYDDGGRVRTRTNHNGGINGGITNGMPVLFQAVIKGTPSIAKEQDTIDRSSGTNCKLSVPGRHDPAIVQRALPAVEAAAAWTVLDIMLTAKSGRPYDGK</sequence>
<dbReference type="EMBL" id="AWXA01000048">
    <property type="protein sequence ID" value="ERT58025.1"/>
    <property type="molecule type" value="Genomic_DNA"/>
</dbReference>
<dbReference type="PANTHER" id="PTHR21085">
    <property type="entry name" value="CHORISMATE SYNTHASE"/>
    <property type="match status" value="1"/>
</dbReference>
<comment type="caution">
    <text evidence="13">The sequence shown here is derived from an EMBL/GenBank/DDBJ whole genome shotgun (WGS) entry which is preliminary data.</text>
</comment>
<keyword evidence="7 11" id="KW-0274">FAD</keyword>
<evidence type="ECO:0000256" key="12">
    <source>
        <dbReference type="RuleBase" id="RU000605"/>
    </source>
</evidence>
<dbReference type="OrthoDB" id="9771806at2"/>
<dbReference type="InterPro" id="IPR035904">
    <property type="entry name" value="Chorismate_synth_AroC_sf"/>
</dbReference>
<dbReference type="RefSeq" id="WP_023054260.1">
    <property type="nucleotide sequence ID" value="NZ_AWXA01000048.1"/>
</dbReference>
<protein>
    <recommendedName>
        <fullName evidence="3 11">Chorismate synthase</fullName>
        <shortName evidence="11">CS</shortName>
        <ecNumber evidence="3 11">4.2.3.5</ecNumber>
    </recommendedName>
    <alternativeName>
        <fullName evidence="11">5-enolpyruvylshikimate-3-phosphate phospholyase</fullName>
    </alternativeName>
</protein>
<comment type="pathway">
    <text evidence="1 11 12">Metabolic intermediate biosynthesis; chorismate biosynthesis; chorismate from D-erythrose 4-phosphate and phosphoenolpyruvate: step 7/7.</text>
</comment>
<evidence type="ECO:0000256" key="4">
    <source>
        <dbReference type="ARBA" id="ARBA00022605"/>
    </source>
</evidence>
<feature type="binding site" evidence="11">
    <location>
        <position position="47"/>
    </location>
    <ligand>
        <name>NADP(+)</name>
        <dbReference type="ChEBI" id="CHEBI:58349"/>
    </ligand>
</feature>
<evidence type="ECO:0000256" key="11">
    <source>
        <dbReference type="HAMAP-Rule" id="MF_00300"/>
    </source>
</evidence>
<accession>U7UFA0</accession>
<dbReference type="PIRSF" id="PIRSF001456">
    <property type="entry name" value="Chorismate_synth"/>
    <property type="match status" value="1"/>
</dbReference>
<gene>
    <name evidence="11 13" type="primary">aroC</name>
    <name evidence="13" type="ORF">HMPREF1250_0665</name>
</gene>
<evidence type="ECO:0000313" key="14">
    <source>
        <dbReference type="Proteomes" id="UP000017090"/>
    </source>
</evidence>
<evidence type="ECO:0000256" key="5">
    <source>
        <dbReference type="ARBA" id="ARBA00022630"/>
    </source>
</evidence>
<dbReference type="GO" id="GO:0009423">
    <property type="term" value="P:chorismate biosynthetic process"/>
    <property type="evidence" value="ECO:0007669"/>
    <property type="project" value="UniProtKB-UniRule"/>
</dbReference>
<dbReference type="PANTHER" id="PTHR21085:SF0">
    <property type="entry name" value="CHORISMATE SYNTHASE"/>
    <property type="match status" value="1"/>
</dbReference>
<dbReference type="Pfam" id="PF01264">
    <property type="entry name" value="Chorismate_synt"/>
    <property type="match status" value="1"/>
</dbReference>
<evidence type="ECO:0000256" key="7">
    <source>
        <dbReference type="ARBA" id="ARBA00022827"/>
    </source>
</evidence>
<dbReference type="UniPathway" id="UPA00053">
    <property type="reaction ID" value="UER00090"/>
</dbReference>
<dbReference type="GO" id="GO:0009073">
    <property type="term" value="P:aromatic amino acid family biosynthetic process"/>
    <property type="evidence" value="ECO:0007669"/>
    <property type="project" value="UniProtKB-KW"/>
</dbReference>
<feature type="binding site" evidence="11">
    <location>
        <position position="290"/>
    </location>
    <ligand>
        <name>FMN</name>
        <dbReference type="ChEBI" id="CHEBI:58210"/>
    </ligand>
</feature>
<keyword evidence="10 11" id="KW-0456">Lyase</keyword>
<keyword evidence="9 11" id="KW-0057">Aromatic amino acid biosynthesis</keyword>
<dbReference type="PATRIC" id="fig|1111454.3.peg.1783"/>
<comment type="function">
    <text evidence="11">Catalyzes the anti-1,4-elimination of the C-3 phosphate and the C-6 proR hydrogen from 5-enolpyruvylshikimate-3-phosphate (EPSP) to yield chorismate, which is the branch point compound that serves as the starting substrate for the three terminal pathways of aromatic amino acid biosynthesis. This reaction introduces a second double bond into the aromatic ring system.</text>
</comment>
<dbReference type="NCBIfam" id="NF003793">
    <property type="entry name" value="PRK05382.1"/>
    <property type="match status" value="1"/>
</dbReference>
<feature type="binding site" evidence="11">
    <location>
        <begin position="125"/>
        <end position="127"/>
    </location>
    <ligand>
        <name>FMN</name>
        <dbReference type="ChEBI" id="CHEBI:58210"/>
    </ligand>
</feature>
<dbReference type="GO" id="GO:0005829">
    <property type="term" value="C:cytosol"/>
    <property type="evidence" value="ECO:0007669"/>
    <property type="project" value="TreeGrafter"/>
</dbReference>
<comment type="subunit">
    <text evidence="11">Homotetramer.</text>
</comment>
<dbReference type="STRING" id="1111454.HMPREF1250_0665"/>
<evidence type="ECO:0000256" key="9">
    <source>
        <dbReference type="ARBA" id="ARBA00023141"/>
    </source>
</evidence>
<comment type="caution">
    <text evidence="11">Lacks conserved residue(s) required for the propagation of feature annotation.</text>
</comment>
<dbReference type="eggNOG" id="COG0082">
    <property type="taxonomic scope" value="Bacteria"/>
</dbReference>
<feature type="binding site" evidence="11">
    <location>
        <position position="332"/>
    </location>
    <ligand>
        <name>FMN</name>
        <dbReference type="ChEBI" id="CHEBI:58210"/>
    </ligand>
</feature>
<organism evidence="13 14">
    <name type="scientific">Megasphaera vaginalis</name>
    <name type="common">ex Srinivasan et al. 2021</name>
    <dbReference type="NCBI Taxonomy" id="1111454"/>
    <lineage>
        <taxon>Bacteria</taxon>
        <taxon>Bacillati</taxon>
        <taxon>Bacillota</taxon>
        <taxon>Negativicutes</taxon>
        <taxon>Veillonellales</taxon>
        <taxon>Veillonellaceae</taxon>
        <taxon>Megasphaera</taxon>
    </lineage>
</organism>
<evidence type="ECO:0000256" key="10">
    <source>
        <dbReference type="ARBA" id="ARBA00023239"/>
    </source>
</evidence>
<evidence type="ECO:0000256" key="3">
    <source>
        <dbReference type="ARBA" id="ARBA00013036"/>
    </source>
</evidence>
<proteinExistence type="inferred from homology"/>
<evidence type="ECO:0000313" key="13">
    <source>
        <dbReference type="EMBL" id="ERT58025.1"/>
    </source>
</evidence>
<dbReference type="InterPro" id="IPR000453">
    <property type="entry name" value="Chorismate_synth"/>
</dbReference>
<evidence type="ECO:0000256" key="1">
    <source>
        <dbReference type="ARBA" id="ARBA00005044"/>
    </source>
</evidence>
<dbReference type="HAMAP" id="MF_00300">
    <property type="entry name" value="Chorismate_synth"/>
    <property type="match status" value="1"/>
</dbReference>
<evidence type="ECO:0000256" key="8">
    <source>
        <dbReference type="ARBA" id="ARBA00022857"/>
    </source>
</evidence>
<keyword evidence="14" id="KW-1185">Reference proteome</keyword>
<keyword evidence="5 11" id="KW-0285">Flavoprotein</keyword>
<feature type="binding site" evidence="11">
    <location>
        <begin position="305"/>
        <end position="309"/>
    </location>
    <ligand>
        <name>FMN</name>
        <dbReference type="ChEBI" id="CHEBI:58210"/>
    </ligand>
</feature>
<evidence type="ECO:0000256" key="2">
    <source>
        <dbReference type="ARBA" id="ARBA00008014"/>
    </source>
</evidence>